<gene>
    <name evidence="3" type="ORF">NAG76_07690</name>
</gene>
<dbReference type="PANTHER" id="PTHR41786:SF1">
    <property type="entry name" value="6-HYDROXYMETHYLPTERIN DIPHOSPHOKINASE MPTE-LIKE DOMAIN-CONTAINING PROTEIN"/>
    <property type="match status" value="1"/>
</dbReference>
<dbReference type="PANTHER" id="PTHR41786">
    <property type="entry name" value="MOTILITY ACCESSORY FACTOR MAF"/>
    <property type="match status" value="1"/>
</dbReference>
<dbReference type="InterPro" id="IPR002826">
    <property type="entry name" value="MptE-like"/>
</dbReference>
<evidence type="ECO:0000313" key="4">
    <source>
        <dbReference type="Proteomes" id="UP001056756"/>
    </source>
</evidence>
<organism evidence="3 4">
    <name type="scientific">Candidatus Pristimantibacillus lignocellulolyticus</name>
    <dbReference type="NCBI Taxonomy" id="2994561"/>
    <lineage>
        <taxon>Bacteria</taxon>
        <taxon>Bacillati</taxon>
        <taxon>Bacillota</taxon>
        <taxon>Bacilli</taxon>
        <taxon>Bacillales</taxon>
        <taxon>Paenibacillaceae</taxon>
        <taxon>Candidatus Pristimantibacillus</taxon>
    </lineage>
</organism>
<dbReference type="Proteomes" id="UP001056756">
    <property type="component" value="Chromosome"/>
</dbReference>
<evidence type="ECO:0000259" key="2">
    <source>
        <dbReference type="Pfam" id="PF20157"/>
    </source>
</evidence>
<dbReference type="InterPro" id="IPR045376">
    <property type="entry name" value="Maf_N"/>
</dbReference>
<dbReference type="Pfam" id="PF01973">
    <property type="entry name" value="MptE-like"/>
    <property type="match status" value="1"/>
</dbReference>
<feature type="domain" description="Glycosyltransferase Maf N-terminal" evidence="2">
    <location>
        <begin position="6"/>
        <end position="131"/>
    </location>
</feature>
<proteinExistence type="predicted"/>
<dbReference type="KEGG" id="plig:NAG76_07690"/>
<evidence type="ECO:0000313" key="3">
    <source>
        <dbReference type="EMBL" id="URN96101.1"/>
    </source>
</evidence>
<dbReference type="EMBL" id="CP097899">
    <property type="protein sequence ID" value="URN96101.1"/>
    <property type="molecule type" value="Genomic_DNA"/>
</dbReference>
<dbReference type="Pfam" id="PF20157">
    <property type="entry name" value="Maf_flag10_N"/>
    <property type="match status" value="1"/>
</dbReference>
<sequence length="623" mass="71753">MTDLLQDNLLYLHKHKQELFKQIELYLDNNQEEKLFKLIWDDGFPNVTFSNDNGIKLIYDKDGSDLSEWIKDYQFLQDGQYDIVMFGLGMTYHLVRLLEMNTKLSFYIIEPEVDLFVEILKVININQLLEHPQIKLLHVGNGALGIEKFIYLKNLYSNNNRVNICLPFYTAINQEYVRSYYEEEYKALTREAIEAGLEYNFGTLQYKNSIKNIEYLYRSNGLELLKGKYRNCTALVVGGGPSLEKDIEMVKASKEKLLIIAAGSSIQALLRNGIEPHLIVSMDPSEANGKVFENVNTTHIPLVFINQLYPPILESHPNCNFHAFFNSDHILDYFFAGRKLEPKIMSTTSVSGTAVQIAVYLGASTIIFTGQDLSFPNKRYYAFGATHLSTEILDENMSMNTVKVENVNGDYNDTNYSFKVTLEDIEELIGLLDNVKFINSSSLGAKIKGADYLPFEEAIASLKEKEYDFDLIQKIGEQTKVENSFTLDELMSRITNVEDAYEFITKKCEASIRLIKKIDELSRTQPNKAMSTLVKLEKEFSQVTEHSMFKLIIPFWNRGLTRKYDQQVGHIEKEPSMIGKAKLLNEIVIPYISTLLDSFFEINEEFQQLKTRLYLNKEEENVE</sequence>
<accession>A0A9J6ZIT2</accession>
<name>A0A9J6ZIT2_9BACL</name>
<dbReference type="AlphaFoldDB" id="A0A9J6ZIT2"/>
<evidence type="ECO:0000259" key="1">
    <source>
        <dbReference type="Pfam" id="PF01973"/>
    </source>
</evidence>
<reference evidence="3" key="1">
    <citation type="submission" date="2022-05" db="EMBL/GenBank/DDBJ databases">
        <title>Novel bacterial taxa in a minimal lignocellulolytic consortium and its capacity to transform plastics disclosed by genome-resolved metagenomics.</title>
        <authorList>
            <person name="Rodriguez C.A.D."/>
            <person name="Diaz-Garcia L."/>
            <person name="Herrera K."/>
            <person name="Tarazona N.A."/>
            <person name="Sproer C."/>
            <person name="Overmann J."/>
            <person name="Jimenez D.J."/>
        </authorList>
    </citation>
    <scope>NUCLEOTIDE SEQUENCE</scope>
    <source>
        <strain evidence="3">MAG5</strain>
    </source>
</reference>
<feature type="domain" description="6-hydroxymethylpterin diphosphokinase MptE-like" evidence="1">
    <location>
        <begin position="207"/>
        <end position="377"/>
    </location>
</feature>
<protein>
    <submittedName>
        <fullName evidence="3">DUF115 domain-containing protein</fullName>
    </submittedName>
</protein>